<dbReference type="AlphaFoldDB" id="A0A073JI96"/>
<sequence>MTDKCIIYQTDTGGVAVITPLECGLTLEQIALKDVPEGKPFKIVDATDVPTDRAVRDFWAVDEADLTDGIGAPIGSVFVPQPVAVEPEGESQE</sequence>
<dbReference type="GeneID" id="68869966"/>
<reference evidence="1 2" key="1">
    <citation type="submission" date="2014-01" db="EMBL/GenBank/DDBJ databases">
        <title>Sulfitobacter sp. H3 (MCCC 1A00686) Genome Sequencing.</title>
        <authorList>
            <person name="Lai Q."/>
            <person name="Hong Z."/>
        </authorList>
    </citation>
    <scope>NUCLEOTIDE SEQUENCE [LARGE SCALE GENOMIC DNA]</scope>
    <source>
        <strain evidence="1 2">H3</strain>
    </source>
</reference>
<keyword evidence="2" id="KW-1185">Reference proteome</keyword>
<evidence type="ECO:0000313" key="2">
    <source>
        <dbReference type="Proteomes" id="UP000027746"/>
    </source>
</evidence>
<protein>
    <submittedName>
        <fullName evidence="1">Uncharacterized protein</fullName>
    </submittedName>
</protein>
<evidence type="ECO:0000313" key="1">
    <source>
        <dbReference type="EMBL" id="KEJ97437.1"/>
    </source>
</evidence>
<name>A0A073JI96_9RHOB</name>
<dbReference type="EMBL" id="JAMD01000001">
    <property type="protein sequence ID" value="KEJ97437.1"/>
    <property type="molecule type" value="Genomic_DNA"/>
</dbReference>
<gene>
    <name evidence="1" type="ORF">SUH3_00190</name>
</gene>
<dbReference type="RefSeq" id="WP_037920241.1">
    <property type="nucleotide sequence ID" value="NZ_CP054599.1"/>
</dbReference>
<comment type="caution">
    <text evidence="1">The sequence shown here is derived from an EMBL/GenBank/DDBJ whole genome shotgun (WGS) entry which is preliminary data.</text>
</comment>
<organism evidence="1 2">
    <name type="scientific">Pseudosulfitobacter pseudonitzschiae</name>
    <dbReference type="NCBI Taxonomy" id="1402135"/>
    <lineage>
        <taxon>Bacteria</taxon>
        <taxon>Pseudomonadati</taxon>
        <taxon>Pseudomonadota</taxon>
        <taxon>Alphaproteobacteria</taxon>
        <taxon>Rhodobacterales</taxon>
        <taxon>Roseobacteraceae</taxon>
        <taxon>Pseudosulfitobacter</taxon>
    </lineage>
</organism>
<proteinExistence type="predicted"/>
<dbReference type="Proteomes" id="UP000027746">
    <property type="component" value="Unassembled WGS sequence"/>
</dbReference>
<accession>A0A073JI96</accession>